<keyword evidence="4" id="KW-1185">Reference proteome</keyword>
<dbReference type="AlphaFoldDB" id="A0A4Q0A491"/>
<name>A0A4Q0A491_9FUNG</name>
<feature type="compositionally biased region" description="Polar residues" evidence="1">
    <location>
        <begin position="111"/>
        <end position="120"/>
    </location>
</feature>
<evidence type="ECO:0000256" key="2">
    <source>
        <dbReference type="SAM" id="SignalP"/>
    </source>
</evidence>
<evidence type="ECO:0000256" key="1">
    <source>
        <dbReference type="SAM" id="MobiDB-lite"/>
    </source>
</evidence>
<feature type="signal peptide" evidence="2">
    <location>
        <begin position="1"/>
        <end position="22"/>
    </location>
</feature>
<evidence type="ECO:0000313" key="3">
    <source>
        <dbReference type="EMBL" id="RKP40391.1"/>
    </source>
</evidence>
<sequence>MYIINCIPALLALITCFTGIGASLPQDLSPNSLASAHLHRRTPMMARIGQAAKRGGSEIAKEGRRVFKPPTNVPKPDPKSDKAAKNTIDTLNTGKSLLDGVPKDQPKASRMPSTRPNIPNTIDAERLPLVMGQVPSNRIQLLQYKMCEEFLISQTRDQAEILLNI</sequence>
<gene>
    <name evidence="3" type="ORF">BJ085DRAFT_32910</name>
</gene>
<accession>A0A4Q0A491</accession>
<dbReference type="EMBL" id="ML002211">
    <property type="protein sequence ID" value="RKP40391.1"/>
    <property type="molecule type" value="Genomic_DNA"/>
</dbReference>
<dbReference type="Proteomes" id="UP000268162">
    <property type="component" value="Unassembled WGS sequence"/>
</dbReference>
<reference evidence="4" key="1">
    <citation type="journal article" date="2018" name="Nat. Microbiol.">
        <title>Leveraging single-cell genomics to expand the fungal tree of life.</title>
        <authorList>
            <person name="Ahrendt S.R."/>
            <person name="Quandt C.A."/>
            <person name="Ciobanu D."/>
            <person name="Clum A."/>
            <person name="Salamov A."/>
            <person name="Andreopoulos B."/>
            <person name="Cheng J.F."/>
            <person name="Woyke T."/>
            <person name="Pelin A."/>
            <person name="Henrissat B."/>
            <person name="Reynolds N.K."/>
            <person name="Benny G.L."/>
            <person name="Smith M.E."/>
            <person name="James T.Y."/>
            <person name="Grigoriev I.V."/>
        </authorList>
    </citation>
    <scope>NUCLEOTIDE SEQUENCE [LARGE SCALE GENOMIC DNA]</scope>
    <source>
        <strain evidence="4">RSA 468</strain>
    </source>
</reference>
<proteinExistence type="predicted"/>
<protein>
    <submittedName>
        <fullName evidence="3">Uncharacterized protein</fullName>
    </submittedName>
</protein>
<organism evidence="3 4">
    <name type="scientific">Dimargaris cristalligena</name>
    <dbReference type="NCBI Taxonomy" id="215637"/>
    <lineage>
        <taxon>Eukaryota</taxon>
        <taxon>Fungi</taxon>
        <taxon>Fungi incertae sedis</taxon>
        <taxon>Zoopagomycota</taxon>
        <taxon>Kickxellomycotina</taxon>
        <taxon>Dimargaritomycetes</taxon>
        <taxon>Dimargaritales</taxon>
        <taxon>Dimargaritaceae</taxon>
        <taxon>Dimargaris</taxon>
    </lineage>
</organism>
<evidence type="ECO:0000313" key="4">
    <source>
        <dbReference type="Proteomes" id="UP000268162"/>
    </source>
</evidence>
<feature type="compositionally biased region" description="Basic and acidic residues" evidence="1">
    <location>
        <begin position="55"/>
        <end position="65"/>
    </location>
</feature>
<keyword evidence="2" id="KW-0732">Signal</keyword>
<feature type="chain" id="PRO_5020803689" evidence="2">
    <location>
        <begin position="23"/>
        <end position="165"/>
    </location>
</feature>
<feature type="region of interest" description="Disordered" evidence="1">
    <location>
        <begin position="55"/>
        <end position="120"/>
    </location>
</feature>